<proteinExistence type="predicted"/>
<sequence length="242" mass="26994">MSKTKIILASTLSVLAVGGVTTAAVVVTVKNKKQKPDPKTPNQIESKKTKPLTKIQNIAKPIKKTQPLTKIQEIAKPIKKTQPLTKIQDIAKPIKKTQPLTKIQEIAKPTKILLDAPNGVLDKGTGYIDYRFTTSKENFDYLKANEKNIELLFEYTNTSYADEKYSAGVYTHDPKNPTIFTRVKNSQDGKVSFTIFGEFRFVKGQVPQENFPVTLKGLFIKGNDNNLLKSKSNTVITNPKQS</sequence>
<gene>
    <name evidence="2" type="ORF">NCTC10122_00472</name>
</gene>
<organism evidence="2 3">
    <name type="scientific">Mycoplasmopsis bovigenitalium</name>
    <dbReference type="NCBI Taxonomy" id="2112"/>
    <lineage>
        <taxon>Bacteria</taxon>
        <taxon>Bacillati</taxon>
        <taxon>Mycoplasmatota</taxon>
        <taxon>Mycoplasmoidales</taxon>
        <taxon>Metamycoplasmataceae</taxon>
        <taxon>Mycoplasmopsis</taxon>
    </lineage>
</organism>
<protein>
    <submittedName>
        <fullName evidence="2">Uncharacterized protein</fullName>
    </submittedName>
</protein>
<name>A0A449A9A6_9BACT</name>
<keyword evidence="1" id="KW-0732">Signal</keyword>
<feature type="signal peptide" evidence="1">
    <location>
        <begin position="1"/>
        <end position="23"/>
    </location>
</feature>
<dbReference type="EMBL" id="LR214970">
    <property type="protein sequence ID" value="VEU60869.1"/>
    <property type="molecule type" value="Genomic_DNA"/>
</dbReference>
<evidence type="ECO:0000256" key="1">
    <source>
        <dbReference type="SAM" id="SignalP"/>
    </source>
</evidence>
<evidence type="ECO:0000313" key="3">
    <source>
        <dbReference type="Proteomes" id="UP000290942"/>
    </source>
</evidence>
<dbReference type="Proteomes" id="UP000290942">
    <property type="component" value="Chromosome"/>
</dbReference>
<dbReference type="AlphaFoldDB" id="A0A449A9A6"/>
<evidence type="ECO:0000313" key="2">
    <source>
        <dbReference type="EMBL" id="VEU60869.1"/>
    </source>
</evidence>
<feature type="chain" id="PRO_5018989650" evidence="1">
    <location>
        <begin position="24"/>
        <end position="242"/>
    </location>
</feature>
<reference evidence="2 3" key="1">
    <citation type="submission" date="2019-01" db="EMBL/GenBank/DDBJ databases">
        <authorList>
            <consortium name="Pathogen Informatics"/>
        </authorList>
    </citation>
    <scope>NUCLEOTIDE SEQUENCE [LARGE SCALE GENOMIC DNA]</scope>
    <source>
        <strain evidence="2 3">NCTC10122</strain>
    </source>
</reference>
<dbReference type="RefSeq" id="WP_129687757.1">
    <property type="nucleotide sequence ID" value="NZ_LR214970.1"/>
</dbReference>
<accession>A0A449A9A6</accession>